<sequence length="29" mass="3303">MFLAIRTLTAFQFALRLTQGRAYNKGSVQ</sequence>
<organism evidence="1">
    <name type="scientific">Anguilla anguilla</name>
    <name type="common">European freshwater eel</name>
    <name type="synonym">Muraena anguilla</name>
    <dbReference type="NCBI Taxonomy" id="7936"/>
    <lineage>
        <taxon>Eukaryota</taxon>
        <taxon>Metazoa</taxon>
        <taxon>Chordata</taxon>
        <taxon>Craniata</taxon>
        <taxon>Vertebrata</taxon>
        <taxon>Euteleostomi</taxon>
        <taxon>Actinopterygii</taxon>
        <taxon>Neopterygii</taxon>
        <taxon>Teleostei</taxon>
        <taxon>Anguilliformes</taxon>
        <taxon>Anguillidae</taxon>
        <taxon>Anguilla</taxon>
    </lineage>
</organism>
<accession>A0A0E9UNP8</accession>
<dbReference type="AlphaFoldDB" id="A0A0E9UNP8"/>
<name>A0A0E9UNP8_ANGAN</name>
<proteinExistence type="predicted"/>
<protein>
    <submittedName>
        <fullName evidence="1">Uncharacterized protein</fullName>
    </submittedName>
</protein>
<dbReference type="EMBL" id="GBXM01041984">
    <property type="protein sequence ID" value="JAH66593.1"/>
    <property type="molecule type" value="Transcribed_RNA"/>
</dbReference>
<reference evidence="1" key="1">
    <citation type="submission" date="2014-11" db="EMBL/GenBank/DDBJ databases">
        <authorList>
            <person name="Amaro Gonzalez C."/>
        </authorList>
    </citation>
    <scope>NUCLEOTIDE SEQUENCE</scope>
</reference>
<reference evidence="1" key="2">
    <citation type="journal article" date="2015" name="Fish Shellfish Immunol.">
        <title>Early steps in the European eel (Anguilla anguilla)-Vibrio vulnificus interaction in the gills: Role of the RtxA13 toxin.</title>
        <authorList>
            <person name="Callol A."/>
            <person name="Pajuelo D."/>
            <person name="Ebbesson L."/>
            <person name="Teles M."/>
            <person name="MacKenzie S."/>
            <person name="Amaro C."/>
        </authorList>
    </citation>
    <scope>NUCLEOTIDE SEQUENCE</scope>
</reference>
<evidence type="ECO:0000313" key="1">
    <source>
        <dbReference type="EMBL" id="JAH66593.1"/>
    </source>
</evidence>